<organism evidence="3 4">
    <name type="scientific">Actinomyces graevenitzii</name>
    <dbReference type="NCBI Taxonomy" id="55565"/>
    <lineage>
        <taxon>Bacteria</taxon>
        <taxon>Bacillati</taxon>
        <taxon>Actinomycetota</taxon>
        <taxon>Actinomycetes</taxon>
        <taxon>Actinomycetales</taxon>
        <taxon>Actinomycetaceae</taxon>
        <taxon>Actinomyces</taxon>
    </lineage>
</organism>
<feature type="transmembrane region" description="Helical" evidence="2">
    <location>
        <begin position="513"/>
        <end position="529"/>
    </location>
</feature>
<gene>
    <name evidence="3" type="ORF">M3I41_02425</name>
</gene>
<evidence type="ECO:0000256" key="2">
    <source>
        <dbReference type="SAM" id="Phobius"/>
    </source>
</evidence>
<dbReference type="AlphaFoldDB" id="A0A9E7AK71"/>
<reference evidence="3" key="1">
    <citation type="submission" date="2022-05" db="EMBL/GenBank/DDBJ databases">
        <title>Using nanopore sequencing to obtain complete genomes from saliva samples.</title>
        <authorList>
            <person name="Baker J.L."/>
        </authorList>
    </citation>
    <scope>NUCLEOTIDE SEQUENCE</scope>
    <source>
        <strain evidence="3">JCVI-JB-Ag32</strain>
    </source>
</reference>
<accession>A0A9E7AK71</accession>
<feature type="transmembrane region" description="Helical" evidence="2">
    <location>
        <begin position="535"/>
        <end position="553"/>
    </location>
</feature>
<evidence type="ECO:0000256" key="1">
    <source>
        <dbReference type="SAM" id="MobiDB-lite"/>
    </source>
</evidence>
<feature type="transmembrane region" description="Helical" evidence="2">
    <location>
        <begin position="104"/>
        <end position="125"/>
    </location>
</feature>
<evidence type="ECO:0008006" key="5">
    <source>
        <dbReference type="Google" id="ProtNLM"/>
    </source>
</evidence>
<feature type="region of interest" description="Disordered" evidence="1">
    <location>
        <begin position="257"/>
        <end position="278"/>
    </location>
</feature>
<dbReference type="Proteomes" id="UP000830236">
    <property type="component" value="Chromosome"/>
</dbReference>
<dbReference type="EMBL" id="CP097095">
    <property type="protein sequence ID" value="UQF80154.1"/>
    <property type="molecule type" value="Genomic_DNA"/>
</dbReference>
<name>A0A9E7AK71_9ACTO</name>
<keyword evidence="2" id="KW-1133">Transmembrane helix</keyword>
<proteinExistence type="predicted"/>
<feature type="transmembrane region" description="Helical" evidence="2">
    <location>
        <begin position="179"/>
        <end position="209"/>
    </location>
</feature>
<feature type="transmembrane region" description="Helical" evidence="2">
    <location>
        <begin position="137"/>
        <end position="159"/>
    </location>
</feature>
<evidence type="ECO:0000313" key="3">
    <source>
        <dbReference type="EMBL" id="UQF80154.1"/>
    </source>
</evidence>
<feature type="compositionally biased region" description="Low complexity" evidence="1">
    <location>
        <begin position="342"/>
        <end position="355"/>
    </location>
</feature>
<keyword evidence="2" id="KW-0812">Transmembrane</keyword>
<feature type="compositionally biased region" description="Low complexity" evidence="1">
    <location>
        <begin position="315"/>
        <end position="329"/>
    </location>
</feature>
<feature type="transmembrane region" description="Helical" evidence="2">
    <location>
        <begin position="560"/>
        <end position="579"/>
    </location>
</feature>
<feature type="transmembrane region" description="Helical" evidence="2">
    <location>
        <begin position="426"/>
        <end position="449"/>
    </location>
</feature>
<protein>
    <recommendedName>
        <fullName evidence="5">Glycosyltransferase RgtA/B/C/D-like domain-containing protein</fullName>
    </recommendedName>
</protein>
<evidence type="ECO:0000313" key="4">
    <source>
        <dbReference type="Proteomes" id="UP000830236"/>
    </source>
</evidence>
<feature type="region of interest" description="Disordered" evidence="1">
    <location>
        <begin position="308"/>
        <end position="355"/>
    </location>
</feature>
<feature type="transmembrane region" description="Helical" evidence="2">
    <location>
        <begin position="484"/>
        <end position="504"/>
    </location>
</feature>
<sequence length="590" mass="62238">MQHSSIPHRLQVLAVWAIASLIGLLIFNLGGLDTPQTYWSAAKPSYLQHVAFWDSEWYYRVATQGYPDSTSLPIGQDGRVGQNTWAFMPIYAYLSGGLAKLLSANYYTCAVVVAWLGSALAALGLDAWMRPRVGKAASLLGVAIFFTCGPAIILQLPYAESLGLALVAIGFAVLAKRRFAWAMVVFVLAAFTRPIGVPLGAALGLWWVWEELRARGLISPSRFDASFSSARVYADADPYAANYDAAAASYAASTAYSNDAPSDTPAPDAVAATGGATNTAPVPNEAAIASFETAPDLTASASFETAPQAIPAPPSEAASVSPSEAGAVGTETTDSAHADPQAGGSEASGFEASNSAASESATSAIASFEAAPIAASTEASPDYDVVANYEAATASNAPAPAPAPPALPSFTPMDLSPLPLSSKDRLWLFVTAAVTCAAALTWPLLAWIATGRMSAYVDTETAWRGVDLAPFEAWINRSASFGGAHAGVIGLFGVLVLSLCVLSWPQLRQLGRLTWMWCVCYWVYLLIFFDPSSSVFRMLLMVAPLAWAVAARLSKRPRAALAVLTVGVISQVLWVAWVWDYGSISILWVP</sequence>
<dbReference type="KEGG" id="agh:M3I41_02425"/>
<keyword evidence="2" id="KW-0472">Membrane</keyword>
<feature type="transmembrane region" description="Helical" evidence="2">
    <location>
        <begin position="12"/>
        <end position="30"/>
    </location>
</feature>
<feature type="compositionally biased region" description="Low complexity" evidence="1">
    <location>
        <begin position="269"/>
        <end position="278"/>
    </location>
</feature>